<dbReference type="Proteomes" id="UP000181901">
    <property type="component" value="Unassembled WGS sequence"/>
</dbReference>
<dbReference type="RefSeq" id="WP_129586551.1">
    <property type="nucleotide sequence ID" value="NZ_LKAQ01000004.1"/>
</dbReference>
<reference evidence="2 3" key="1">
    <citation type="submission" date="2015-09" db="EMBL/GenBank/DDBJ databases">
        <title>Genome of Desulfovibrio dechloracetivorans BerOc1, a mercury methylating strain isolated from highly hydrocarbons and metals contaminated coastal sediments.</title>
        <authorList>
            <person name="Goni Urriza M."/>
            <person name="Gassie C."/>
            <person name="Bouchez O."/>
            <person name="Klopp C."/>
            <person name="Ranchou-Peyruse A."/>
            <person name="Remy G."/>
        </authorList>
    </citation>
    <scope>NUCLEOTIDE SEQUENCE [LARGE SCALE GENOMIC DNA]</scope>
    <source>
        <strain evidence="2 3">BerOc1</strain>
    </source>
</reference>
<proteinExistence type="predicted"/>
<feature type="compositionally biased region" description="Basic and acidic residues" evidence="1">
    <location>
        <begin position="88"/>
        <end position="106"/>
    </location>
</feature>
<feature type="region of interest" description="Disordered" evidence="1">
    <location>
        <begin position="88"/>
        <end position="142"/>
    </location>
</feature>
<comment type="caution">
    <text evidence="2">The sequence shown here is derived from an EMBL/GenBank/DDBJ whole genome shotgun (WGS) entry which is preliminary data.</text>
</comment>
<keyword evidence="3" id="KW-1185">Reference proteome</keyword>
<feature type="region of interest" description="Disordered" evidence="1">
    <location>
        <begin position="28"/>
        <end position="51"/>
    </location>
</feature>
<evidence type="ECO:0008006" key="4">
    <source>
        <dbReference type="Google" id="ProtNLM"/>
    </source>
</evidence>
<evidence type="ECO:0000313" key="2">
    <source>
        <dbReference type="EMBL" id="OIQ51127.1"/>
    </source>
</evidence>
<organism evidence="2 3">
    <name type="scientific">Pseudodesulfovibrio hydrargyri</name>
    <dbReference type="NCBI Taxonomy" id="2125990"/>
    <lineage>
        <taxon>Bacteria</taxon>
        <taxon>Pseudomonadati</taxon>
        <taxon>Thermodesulfobacteriota</taxon>
        <taxon>Desulfovibrionia</taxon>
        <taxon>Desulfovibrionales</taxon>
        <taxon>Desulfovibrionaceae</taxon>
    </lineage>
</organism>
<feature type="compositionally biased region" description="Polar residues" evidence="1">
    <location>
        <begin position="128"/>
        <end position="142"/>
    </location>
</feature>
<dbReference type="AlphaFoldDB" id="A0A1J5ND19"/>
<sequence>MGLFDKILDGAQKLKDVAIEITTEEVPVKHSDPIDNSDTENISDNELDLAKPQETKRVAKKWVKTTGKAAAALATLYLAKKGYDKTKDYLSSDDTENRNTWDDSHPQNDSAYQSVADTRNYEMDYGNWPSNPSETANSSLRSNWETQDSVNNQHIENYVSDFFAKNSDTIDSKWDYKSYEVNPVDLDDTSLDNLIKSSAQIEGLLESNGAIGRGLHEKVSSVETMIPNGSVKAIRFIASIRNKLVHEGPDSVSSETKEDFLAACDRVLDDLSD</sequence>
<evidence type="ECO:0000256" key="1">
    <source>
        <dbReference type="SAM" id="MobiDB-lite"/>
    </source>
</evidence>
<dbReference type="OrthoDB" id="5827998at2"/>
<evidence type="ECO:0000313" key="3">
    <source>
        <dbReference type="Proteomes" id="UP000181901"/>
    </source>
</evidence>
<name>A0A1J5ND19_9BACT</name>
<feature type="compositionally biased region" description="Acidic residues" evidence="1">
    <location>
        <begin position="35"/>
        <end position="47"/>
    </location>
</feature>
<dbReference type="EMBL" id="LKAQ01000004">
    <property type="protein sequence ID" value="OIQ51127.1"/>
    <property type="molecule type" value="Genomic_DNA"/>
</dbReference>
<feature type="compositionally biased region" description="Polar residues" evidence="1">
    <location>
        <begin position="107"/>
        <end position="117"/>
    </location>
</feature>
<accession>A0A1J5ND19</accession>
<gene>
    <name evidence="2" type="ORF">BerOc1_03072</name>
</gene>
<protein>
    <recommendedName>
        <fullName evidence="4">DUF4145 domain-containing protein</fullName>
    </recommendedName>
</protein>